<dbReference type="AlphaFoldDB" id="A0A803NMH3"/>
<protein>
    <recommendedName>
        <fullName evidence="9">Leucine-rich repeat-containing N-terminal plant-type domain-containing protein</fullName>
    </recommendedName>
</protein>
<dbReference type="Pfam" id="PF00560">
    <property type="entry name" value="LRR_1"/>
    <property type="match status" value="2"/>
</dbReference>
<keyword evidence="8" id="KW-1185">Reference proteome</keyword>
<evidence type="ECO:0000256" key="5">
    <source>
        <dbReference type="ARBA" id="ARBA00022737"/>
    </source>
</evidence>
<dbReference type="EMBL" id="UZAU01000008">
    <property type="status" value="NOT_ANNOTATED_CDS"/>
    <property type="molecule type" value="Genomic_DNA"/>
</dbReference>
<dbReference type="Gramene" id="evm.model.01.275">
    <property type="protein sequence ID" value="cds.evm.model.01.275"/>
    <property type="gene ID" value="evm.TU.01.275"/>
</dbReference>
<keyword evidence="3" id="KW-0433">Leucine-rich repeat</keyword>
<dbReference type="EnsemblPlants" id="evm.model.01.275">
    <property type="protein sequence ID" value="cds.evm.model.01.275"/>
    <property type="gene ID" value="evm.TU.01.275"/>
</dbReference>
<evidence type="ECO:0000256" key="4">
    <source>
        <dbReference type="ARBA" id="ARBA00022729"/>
    </source>
</evidence>
<evidence type="ECO:0000256" key="3">
    <source>
        <dbReference type="ARBA" id="ARBA00022614"/>
    </source>
</evidence>
<organism evidence="7 8">
    <name type="scientific">Cannabis sativa</name>
    <name type="common">Hemp</name>
    <name type="synonym">Marijuana</name>
    <dbReference type="NCBI Taxonomy" id="3483"/>
    <lineage>
        <taxon>Eukaryota</taxon>
        <taxon>Viridiplantae</taxon>
        <taxon>Streptophyta</taxon>
        <taxon>Embryophyta</taxon>
        <taxon>Tracheophyta</taxon>
        <taxon>Spermatophyta</taxon>
        <taxon>Magnoliopsida</taxon>
        <taxon>eudicotyledons</taxon>
        <taxon>Gunneridae</taxon>
        <taxon>Pentapetalae</taxon>
        <taxon>rosids</taxon>
        <taxon>fabids</taxon>
        <taxon>Rosales</taxon>
        <taxon>Cannabaceae</taxon>
        <taxon>Cannabis</taxon>
    </lineage>
</organism>
<dbReference type="Gene3D" id="3.80.10.10">
    <property type="entry name" value="Ribonuclease Inhibitor"/>
    <property type="match status" value="2"/>
</dbReference>
<keyword evidence="5" id="KW-0677">Repeat</keyword>
<evidence type="ECO:0000256" key="2">
    <source>
        <dbReference type="ARBA" id="ARBA00022525"/>
    </source>
</evidence>
<proteinExistence type="predicted"/>
<dbReference type="Proteomes" id="UP000596661">
    <property type="component" value="Chromosome 1"/>
</dbReference>
<dbReference type="SUPFAM" id="SSF52058">
    <property type="entry name" value="L domain-like"/>
    <property type="match status" value="1"/>
</dbReference>
<dbReference type="PANTHER" id="PTHR32093:SF131">
    <property type="entry name" value="LEUCINE-RICH REPEAT-CONTAINING N-TERMINAL PLANT-TYPE DOMAIN-CONTAINING PROTEIN"/>
    <property type="match status" value="1"/>
</dbReference>
<dbReference type="InterPro" id="IPR001611">
    <property type="entry name" value="Leu-rich_rpt"/>
</dbReference>
<accession>A0A803NMH3</accession>
<evidence type="ECO:0000256" key="1">
    <source>
        <dbReference type="ARBA" id="ARBA00004613"/>
    </source>
</evidence>
<evidence type="ECO:0000313" key="7">
    <source>
        <dbReference type="EnsemblPlants" id="cds.evm.model.01.275"/>
    </source>
</evidence>
<evidence type="ECO:0000256" key="6">
    <source>
        <dbReference type="SAM" id="MobiDB-lite"/>
    </source>
</evidence>
<dbReference type="InterPro" id="IPR032675">
    <property type="entry name" value="LRR_dom_sf"/>
</dbReference>
<evidence type="ECO:0008006" key="9">
    <source>
        <dbReference type="Google" id="ProtNLM"/>
    </source>
</evidence>
<dbReference type="GO" id="GO:0005576">
    <property type="term" value="C:extracellular region"/>
    <property type="evidence" value="ECO:0007669"/>
    <property type="project" value="UniProtKB-SubCell"/>
</dbReference>
<keyword evidence="2" id="KW-0964">Secreted</keyword>
<dbReference type="PANTHER" id="PTHR32093">
    <property type="entry name" value="LEUCINE-RICH REPEAT EXTENSIN-LIKE PROTEIN 3-RELATED"/>
    <property type="match status" value="1"/>
</dbReference>
<dbReference type="OMA" id="QKTAAQC"/>
<feature type="region of interest" description="Disordered" evidence="6">
    <location>
        <begin position="313"/>
        <end position="349"/>
    </location>
</feature>
<evidence type="ECO:0000313" key="8">
    <source>
        <dbReference type="Proteomes" id="UP000596661"/>
    </source>
</evidence>
<reference evidence="7" key="1">
    <citation type="submission" date="2018-11" db="EMBL/GenBank/DDBJ databases">
        <authorList>
            <person name="Grassa J C."/>
        </authorList>
    </citation>
    <scope>NUCLEOTIDE SEQUENCE [LARGE SCALE GENOMIC DNA]</scope>
</reference>
<dbReference type="InterPro" id="IPR051582">
    <property type="entry name" value="LRR_extensin-like_regulator"/>
</dbReference>
<reference evidence="7" key="2">
    <citation type="submission" date="2021-03" db="UniProtKB">
        <authorList>
            <consortium name="EnsemblPlants"/>
        </authorList>
    </citation>
    <scope>IDENTIFICATION</scope>
</reference>
<comment type="subcellular location">
    <subcellularLocation>
        <location evidence="1">Secreted</location>
    </subcellularLocation>
</comment>
<sequence>MYSNTTTQWTPKGVLESWKGDNVCKYKGFICDKRPDFGLQAVAGVDFNGFKFSGKNDILRLNNFLDGLPDLAFFHVNSNNFTDGVPRIGPDKINYLFELDLSNGKLSGPFPNEVLKAINLTFLDLRFNQFYGEVPEGVFKLDVQVIFLNNNNFEGEIPSNLGITPALYLTFANNKFTGQIPSSLGTANTSKISEKFSSSTTNSLSFGCLSKIEILNFANNKLYGEVPESVCKIQSLSNFTLSDNYITQVGPFCRKLIDRKRLNLKGNCIRDLPNQKSKEECAEFFSKAYPCPNMKMMNYIPCKNQFYRKSSSLTGVTDDHQSESAIEEEAPSPAPAPSKSVTYGALSPH</sequence>
<name>A0A803NMH3_CANSA</name>
<keyword evidence="4" id="KW-0732">Signal</keyword>